<name>A0ABX9UMU7_9CORY</name>
<keyword evidence="1" id="KW-0067">ATP-binding</keyword>
<keyword evidence="2" id="KW-1185">Reference proteome</keyword>
<keyword evidence="1" id="KW-0547">Nucleotide-binding</keyword>
<dbReference type="EMBL" id="RDRE01000001">
    <property type="protein sequence ID" value="RMD20801.1"/>
    <property type="molecule type" value="Genomic_DNA"/>
</dbReference>
<sequence>MRCNNEQCEDEVYVPKTNVPPHAGQIAAAKLIMKRHREGKSRLEITPKIRYLANYDS</sequence>
<keyword evidence="1" id="KW-0347">Helicase</keyword>
<evidence type="ECO:0000313" key="2">
    <source>
        <dbReference type="Proteomes" id="UP000266886"/>
    </source>
</evidence>
<comment type="caution">
    <text evidence="1">The sequence shown here is derived from an EMBL/GenBank/DDBJ whole genome shotgun (WGS) entry which is preliminary data.</text>
</comment>
<accession>A0ABX9UMU7</accession>
<dbReference type="Proteomes" id="UP000266886">
    <property type="component" value="Unassembled WGS sequence"/>
</dbReference>
<dbReference type="RefSeq" id="WP_095278765.1">
    <property type="nucleotide sequence ID" value="NZ_CBCRWO010000004.1"/>
</dbReference>
<keyword evidence="1" id="KW-0378">Hydrolase</keyword>
<organism evidence="1 2">
    <name type="scientific">Corynebacterium gottingense</name>
    <dbReference type="NCBI Taxonomy" id="2041036"/>
    <lineage>
        <taxon>Bacteria</taxon>
        <taxon>Bacillati</taxon>
        <taxon>Actinomycetota</taxon>
        <taxon>Actinomycetes</taxon>
        <taxon>Mycobacteriales</taxon>
        <taxon>Corynebacteriaceae</taxon>
        <taxon>Corynebacterium</taxon>
    </lineage>
</organism>
<gene>
    <name evidence="1" type="ORF">EAW56_01535</name>
</gene>
<protein>
    <submittedName>
        <fullName evidence="1">RNA helicase</fullName>
    </submittedName>
</protein>
<proteinExistence type="predicted"/>
<dbReference type="GO" id="GO:0004386">
    <property type="term" value="F:helicase activity"/>
    <property type="evidence" value="ECO:0007669"/>
    <property type="project" value="UniProtKB-KW"/>
</dbReference>
<evidence type="ECO:0000313" key="1">
    <source>
        <dbReference type="EMBL" id="RMD20801.1"/>
    </source>
</evidence>
<reference evidence="1 2" key="1">
    <citation type="submission" date="2018-10" db="EMBL/GenBank/DDBJ databases">
        <title>Whole genome sequence of Corynebacterium gottingense DSM 130494T.</title>
        <authorList>
            <person name="Bernier A.-M."/>
            <person name="Bernard K."/>
        </authorList>
    </citation>
    <scope>NUCLEOTIDE SEQUENCE [LARGE SCALE GENOMIC DNA]</scope>
    <source>
        <strain evidence="1 2">DSM 103494</strain>
    </source>
</reference>